<dbReference type="AlphaFoldDB" id="A0A6P7NS20"/>
<dbReference type="Proteomes" id="UP000515150">
    <property type="component" value="Chromosome 11"/>
</dbReference>
<evidence type="ECO:0000313" key="3">
    <source>
        <dbReference type="RefSeq" id="XP_029022701.1"/>
    </source>
</evidence>
<gene>
    <name evidence="3 4" type="primary">LOC114865607</name>
</gene>
<evidence type="ECO:0000259" key="1">
    <source>
        <dbReference type="PROSITE" id="PS50041"/>
    </source>
</evidence>
<dbReference type="InterPro" id="IPR016186">
    <property type="entry name" value="C-type_lectin-like/link_sf"/>
</dbReference>
<dbReference type="SUPFAM" id="SSF56436">
    <property type="entry name" value="C-type lectin-like"/>
    <property type="match status" value="2"/>
</dbReference>
<dbReference type="PROSITE" id="PS50041">
    <property type="entry name" value="C_TYPE_LECTIN_2"/>
    <property type="match status" value="2"/>
</dbReference>
<feature type="domain" description="C-type lectin" evidence="1">
    <location>
        <begin position="38"/>
        <end position="149"/>
    </location>
</feature>
<dbReference type="InterPro" id="IPR016187">
    <property type="entry name" value="CTDL_fold"/>
</dbReference>
<organism evidence="2 3">
    <name type="scientific">Betta splendens</name>
    <name type="common">Siamese fighting fish</name>
    <dbReference type="NCBI Taxonomy" id="158456"/>
    <lineage>
        <taxon>Eukaryota</taxon>
        <taxon>Metazoa</taxon>
        <taxon>Chordata</taxon>
        <taxon>Craniata</taxon>
        <taxon>Vertebrata</taxon>
        <taxon>Euteleostomi</taxon>
        <taxon>Actinopterygii</taxon>
        <taxon>Neopterygii</taxon>
        <taxon>Teleostei</taxon>
        <taxon>Neoteleostei</taxon>
        <taxon>Acanthomorphata</taxon>
        <taxon>Anabantaria</taxon>
        <taxon>Anabantiformes</taxon>
        <taxon>Anabantoidei</taxon>
        <taxon>Osphronemidae</taxon>
        <taxon>Betta</taxon>
    </lineage>
</organism>
<evidence type="ECO:0000313" key="2">
    <source>
        <dbReference type="Proteomes" id="UP000515150"/>
    </source>
</evidence>
<dbReference type="CDD" id="cd00037">
    <property type="entry name" value="CLECT"/>
    <property type="match status" value="2"/>
</dbReference>
<dbReference type="Gene3D" id="3.10.100.10">
    <property type="entry name" value="Mannose-Binding Protein A, subunit A"/>
    <property type="match status" value="2"/>
</dbReference>
<dbReference type="OrthoDB" id="7357196at2759"/>
<dbReference type="GeneID" id="114865607"/>
<accession>A0A6P7NS20</accession>
<evidence type="ECO:0000313" key="4">
    <source>
        <dbReference type="RefSeq" id="XP_055368853.1"/>
    </source>
</evidence>
<dbReference type="KEGG" id="bspl:114865607"/>
<protein>
    <submittedName>
        <fullName evidence="3 4">Macrophage mannose receptor 1-like isoform X1</fullName>
    </submittedName>
</protein>
<reference evidence="3 4" key="1">
    <citation type="submission" date="2025-04" db="UniProtKB">
        <authorList>
            <consortium name="RefSeq"/>
        </authorList>
    </citation>
    <scope>IDENTIFICATION</scope>
</reference>
<dbReference type="RefSeq" id="XP_029022701.1">
    <property type="nucleotide sequence ID" value="XM_029166868.3"/>
</dbReference>
<feature type="domain" description="C-type lectin" evidence="1">
    <location>
        <begin position="157"/>
        <end position="260"/>
    </location>
</feature>
<sequence length="343" mass="39486">MCCCCCCCCIEVGEHSIKCNKKALLCPSGLCAATYKQFHYIRNAVTWSQAQSFCRSMYSDLATIENPDDNQAIINIQELLNFVWIGYHDDLRIWSWALGNERFNNDVDYDSWGVNEPWDLRSGNRCAVVTQGGFWHDMACDSLQFAVCYSRSGSSPYAFVATAMTWYQARQHCLTTHTDLASLTTYYENHEASLEVLGDAWMGLHRQPWAWSDASTSNYTNWGSVQPTNIESMTSCVTVSTTTGLWWQADCWEEHEFVCEAVSTSPSSTIMVQDKIWTKTLYKLKLKWEEVLNDPAVWNQLLQQLQVHLKRHTLADINLYWTRTYEQTFSKRQAEKCSPVYSK</sequence>
<dbReference type="InterPro" id="IPR001304">
    <property type="entry name" value="C-type_lectin-like"/>
</dbReference>
<dbReference type="SMART" id="SM00034">
    <property type="entry name" value="CLECT"/>
    <property type="match status" value="2"/>
</dbReference>
<dbReference type="InParanoid" id="A0A6P7NS20"/>
<proteinExistence type="predicted"/>
<dbReference type="PANTHER" id="PTHR45784:SF3">
    <property type="entry name" value="C-TYPE LECTIN DOMAIN FAMILY 4 MEMBER K-LIKE-RELATED"/>
    <property type="match status" value="1"/>
</dbReference>
<name>A0A6P7NS20_BETSP</name>
<dbReference type="RefSeq" id="XP_055368853.1">
    <property type="nucleotide sequence ID" value="XM_055512878.1"/>
</dbReference>
<dbReference type="Pfam" id="PF00059">
    <property type="entry name" value="Lectin_C"/>
    <property type="match status" value="2"/>
</dbReference>
<keyword evidence="2" id="KW-1185">Reference proteome</keyword>
<dbReference type="PANTHER" id="PTHR45784">
    <property type="entry name" value="C-TYPE LECTIN DOMAIN FAMILY 20 MEMBER A-RELATED"/>
    <property type="match status" value="1"/>
</dbReference>